<accession>W1PD60</accession>
<keyword evidence="3" id="KW-1185">Reference proteome</keyword>
<evidence type="ECO:0000313" key="2">
    <source>
        <dbReference type="EMBL" id="ERN05561.1"/>
    </source>
</evidence>
<gene>
    <name evidence="2" type="ORF">AMTR_s00007p00266330</name>
</gene>
<reference evidence="3" key="1">
    <citation type="journal article" date="2013" name="Science">
        <title>The Amborella genome and the evolution of flowering plants.</title>
        <authorList>
            <consortium name="Amborella Genome Project"/>
        </authorList>
    </citation>
    <scope>NUCLEOTIDE SEQUENCE [LARGE SCALE GENOMIC DNA]</scope>
</reference>
<dbReference type="OrthoDB" id="1924946at2759"/>
<dbReference type="KEGG" id="atr:18433742"/>
<dbReference type="HOGENOM" id="CLU_968349_0_0_1"/>
<dbReference type="EMBL" id="KI394011">
    <property type="protein sequence ID" value="ERN05561.1"/>
    <property type="molecule type" value="Genomic_DNA"/>
</dbReference>
<dbReference type="Gramene" id="ERN05561">
    <property type="protein sequence ID" value="ERN05561"/>
    <property type="gene ID" value="AMTR_s00007p00266330"/>
</dbReference>
<organism evidence="2 3">
    <name type="scientific">Amborella trichopoda</name>
    <dbReference type="NCBI Taxonomy" id="13333"/>
    <lineage>
        <taxon>Eukaryota</taxon>
        <taxon>Viridiplantae</taxon>
        <taxon>Streptophyta</taxon>
        <taxon>Embryophyta</taxon>
        <taxon>Tracheophyta</taxon>
        <taxon>Spermatophyta</taxon>
        <taxon>Magnoliopsida</taxon>
        <taxon>Amborellales</taxon>
        <taxon>Amborellaceae</taxon>
        <taxon>Amborella</taxon>
    </lineage>
</organism>
<protein>
    <submittedName>
        <fullName evidence="2">Uncharacterized protein</fullName>
    </submittedName>
</protein>
<dbReference type="AlphaFoldDB" id="W1PD60"/>
<keyword evidence="1" id="KW-0812">Transmembrane</keyword>
<proteinExistence type="predicted"/>
<evidence type="ECO:0000313" key="3">
    <source>
        <dbReference type="Proteomes" id="UP000017836"/>
    </source>
</evidence>
<name>W1PD60_AMBTC</name>
<dbReference type="PANTHER" id="PTHR33321:SF3">
    <property type="entry name" value="OS05G0582000 PROTEIN"/>
    <property type="match status" value="1"/>
</dbReference>
<keyword evidence="1" id="KW-1133">Transmembrane helix</keyword>
<keyword evidence="1" id="KW-0472">Membrane</keyword>
<dbReference type="InterPro" id="IPR007541">
    <property type="entry name" value="Uncharacterised_BSP"/>
</dbReference>
<dbReference type="PANTHER" id="PTHR33321">
    <property type="match status" value="1"/>
</dbReference>
<sequence>MDQSHHHHRAYTVFTRLAIVTFLAAISAWANYEATKALDISISIEDPLSFSGHRFHQLLASDDRAIRIALEASNFACRILSSDKPVSHVTIQLSSLDMAHNEFIVRRDSTEGHDYTIVVNPLVMGVADPVRAVRAIMHRAMAWVWVWDGFGQAPQSLLAGIAEYVGIAAGFGPDPEPEASWLSVATHRTCWQAYPSGTMASFLRYIEQLRPGFIALLNDKLRHVWHDGMLDETLGMETGSSSQQLCSSFMHQLNNSSSATFVM</sequence>
<evidence type="ECO:0000256" key="1">
    <source>
        <dbReference type="SAM" id="Phobius"/>
    </source>
</evidence>
<dbReference type="OMA" id="RKPVNHV"/>
<dbReference type="Proteomes" id="UP000017836">
    <property type="component" value="Unassembled WGS sequence"/>
</dbReference>
<feature type="transmembrane region" description="Helical" evidence="1">
    <location>
        <begin position="12"/>
        <end position="32"/>
    </location>
</feature>
<dbReference type="eggNOG" id="ENOG502RY2X">
    <property type="taxonomic scope" value="Eukaryota"/>
</dbReference>
<dbReference type="Pfam" id="PF04450">
    <property type="entry name" value="BSP"/>
    <property type="match status" value="1"/>
</dbReference>